<sequence>MSAVPCVGCGWCCLSDQCRESHILHGYRKRCPELYWGEAEARYKCRLAEDPEQGERYRYLLGVGEGCCAKLNSWRDEVKYRG</sequence>
<evidence type="ECO:0000313" key="1">
    <source>
        <dbReference type="EMBL" id="NDY56434.1"/>
    </source>
</evidence>
<reference evidence="1 2" key="1">
    <citation type="submission" date="2020-02" db="EMBL/GenBank/DDBJ databases">
        <title>Comparative genomics of sulfur disproportionating microorganisms.</title>
        <authorList>
            <person name="Ward L.M."/>
            <person name="Bertran E."/>
            <person name="Johnston D.T."/>
        </authorList>
    </citation>
    <scope>NUCLEOTIDE SEQUENCE [LARGE SCALE GENOMIC DNA]</scope>
    <source>
        <strain evidence="1 2">DSM 3696</strain>
    </source>
</reference>
<organism evidence="1 2">
    <name type="scientific">Desulfolutivibrio sulfodismutans</name>
    <dbReference type="NCBI Taxonomy" id="63561"/>
    <lineage>
        <taxon>Bacteria</taxon>
        <taxon>Pseudomonadati</taxon>
        <taxon>Thermodesulfobacteriota</taxon>
        <taxon>Desulfovibrionia</taxon>
        <taxon>Desulfovibrionales</taxon>
        <taxon>Desulfovibrionaceae</taxon>
        <taxon>Desulfolutivibrio</taxon>
    </lineage>
</organism>
<dbReference type="AlphaFoldDB" id="A0A7K3NJQ7"/>
<proteinExistence type="predicted"/>
<protein>
    <submittedName>
        <fullName evidence="1">Uncharacterized protein</fullName>
    </submittedName>
</protein>
<dbReference type="Proteomes" id="UP000469724">
    <property type="component" value="Unassembled WGS sequence"/>
</dbReference>
<name>A0A7K3NJQ7_9BACT</name>
<comment type="caution">
    <text evidence="1">The sequence shown here is derived from an EMBL/GenBank/DDBJ whole genome shotgun (WGS) entry which is preliminary data.</text>
</comment>
<gene>
    <name evidence="1" type="ORF">G3N56_06715</name>
</gene>
<accession>A0A7K3NJQ7</accession>
<keyword evidence="2" id="KW-1185">Reference proteome</keyword>
<evidence type="ECO:0000313" key="2">
    <source>
        <dbReference type="Proteomes" id="UP000469724"/>
    </source>
</evidence>
<dbReference type="EMBL" id="JAAGRQ010000019">
    <property type="protein sequence ID" value="NDY56434.1"/>
    <property type="molecule type" value="Genomic_DNA"/>
</dbReference>